<feature type="domain" description="N-acetyltransferase" evidence="1">
    <location>
        <begin position="121"/>
        <end position="246"/>
    </location>
</feature>
<dbReference type="Proteomes" id="UP000310263">
    <property type="component" value="Unassembled WGS sequence"/>
</dbReference>
<dbReference type="InterPro" id="IPR000182">
    <property type="entry name" value="GNAT_dom"/>
</dbReference>
<dbReference type="GO" id="GO:0016747">
    <property type="term" value="F:acyltransferase activity, transferring groups other than amino-acyl groups"/>
    <property type="evidence" value="ECO:0007669"/>
    <property type="project" value="InterPro"/>
</dbReference>
<accession>A0A4S2F7P4</accession>
<dbReference type="InterPro" id="IPR016181">
    <property type="entry name" value="Acyl_CoA_acyltransferase"/>
</dbReference>
<gene>
    <name evidence="2" type="ORF">E5334_02695</name>
</gene>
<evidence type="ECO:0000259" key="1">
    <source>
        <dbReference type="PROSITE" id="PS51186"/>
    </source>
</evidence>
<reference evidence="2 3" key="1">
    <citation type="submission" date="2019-04" db="EMBL/GenBank/DDBJ databases">
        <title>Microbes associate with the intestines of laboratory mice.</title>
        <authorList>
            <person name="Navarre W."/>
            <person name="Wong E."/>
            <person name="Huang K."/>
            <person name="Tropini C."/>
            <person name="Ng K."/>
            <person name="Yu B."/>
        </authorList>
    </citation>
    <scope>NUCLEOTIDE SEQUENCE [LARGE SCALE GENOMIC DNA]</scope>
    <source>
        <strain evidence="2 3">NM07_P-09</strain>
    </source>
</reference>
<evidence type="ECO:0000313" key="3">
    <source>
        <dbReference type="Proteomes" id="UP000310263"/>
    </source>
</evidence>
<organism evidence="2 3">
    <name type="scientific">Muricaecibacterium torontonense</name>
    <dbReference type="NCBI Taxonomy" id="3032871"/>
    <lineage>
        <taxon>Bacteria</taxon>
        <taxon>Bacillati</taxon>
        <taxon>Actinomycetota</taxon>
        <taxon>Coriobacteriia</taxon>
        <taxon>Coriobacteriales</taxon>
        <taxon>Atopobiaceae</taxon>
        <taxon>Muricaecibacterium</taxon>
    </lineage>
</organism>
<keyword evidence="3" id="KW-1185">Reference proteome</keyword>
<dbReference type="EMBL" id="SRYE01000001">
    <property type="protein sequence ID" value="TGY63424.1"/>
    <property type="molecule type" value="Genomic_DNA"/>
</dbReference>
<name>A0A4S2F7P4_9ACTN</name>
<protein>
    <submittedName>
        <fullName evidence="2">GNAT family N-acetyltransferase</fullName>
    </submittedName>
</protein>
<sequence length="246" mass="26963">MRSEQDLASTLAELTGRVQDGQVDFVPLQQLLARGLGEPVYLAPDCIYLRGIGADGGFLWAADPRLAAQVLAEYVPPALLAITGREAQQAAQQVYPGRCTFIEHLICAYLEPHAPHVKSPLCVRPLTPDYAQTVLSHYSHPEFFTLEEIVRRLAAGTVDGGFLGDELVGFIGLHDEGSMGMLEVFPQYRGRGFGRQLEAAKIGAQLERGLIPWAQIFPDNTASIHLQKVLGLRFGHMVQGFVQCIK</sequence>
<dbReference type="PROSITE" id="PS51186">
    <property type="entry name" value="GNAT"/>
    <property type="match status" value="1"/>
</dbReference>
<proteinExistence type="predicted"/>
<dbReference type="AlphaFoldDB" id="A0A4S2F7P4"/>
<dbReference type="RefSeq" id="WP_136012050.1">
    <property type="nucleotide sequence ID" value="NZ_SRYE01000001.1"/>
</dbReference>
<dbReference type="CDD" id="cd04301">
    <property type="entry name" value="NAT_SF"/>
    <property type="match status" value="1"/>
</dbReference>
<evidence type="ECO:0000313" key="2">
    <source>
        <dbReference type="EMBL" id="TGY63424.1"/>
    </source>
</evidence>
<comment type="caution">
    <text evidence="2">The sequence shown here is derived from an EMBL/GenBank/DDBJ whole genome shotgun (WGS) entry which is preliminary data.</text>
</comment>
<dbReference type="Pfam" id="PF00583">
    <property type="entry name" value="Acetyltransf_1"/>
    <property type="match status" value="1"/>
</dbReference>
<dbReference type="SUPFAM" id="SSF55729">
    <property type="entry name" value="Acyl-CoA N-acyltransferases (Nat)"/>
    <property type="match status" value="1"/>
</dbReference>
<dbReference type="Gene3D" id="3.40.630.30">
    <property type="match status" value="1"/>
</dbReference>
<dbReference type="OrthoDB" id="9132139at2"/>